<organism evidence="11 12">
    <name type="scientific">Acanthaster planci</name>
    <name type="common">Crown-of-thorns starfish</name>
    <dbReference type="NCBI Taxonomy" id="133434"/>
    <lineage>
        <taxon>Eukaryota</taxon>
        <taxon>Metazoa</taxon>
        <taxon>Echinodermata</taxon>
        <taxon>Eleutherozoa</taxon>
        <taxon>Asterozoa</taxon>
        <taxon>Asteroidea</taxon>
        <taxon>Valvatacea</taxon>
        <taxon>Valvatida</taxon>
        <taxon>Acanthasteridae</taxon>
        <taxon>Acanthaster</taxon>
    </lineage>
</organism>
<gene>
    <name evidence="12" type="primary">LOC110974820</name>
</gene>
<evidence type="ECO:0000256" key="8">
    <source>
        <dbReference type="ARBA" id="ARBA00035381"/>
    </source>
</evidence>
<dbReference type="RefSeq" id="XP_022082404.1">
    <property type="nucleotide sequence ID" value="XM_022226712.1"/>
</dbReference>
<evidence type="ECO:0000256" key="3">
    <source>
        <dbReference type="ARBA" id="ARBA00022946"/>
    </source>
</evidence>
<evidence type="ECO:0000256" key="6">
    <source>
        <dbReference type="ARBA" id="ARBA00023274"/>
    </source>
</evidence>
<evidence type="ECO:0000256" key="2">
    <source>
        <dbReference type="ARBA" id="ARBA00010605"/>
    </source>
</evidence>
<evidence type="ECO:0000259" key="9">
    <source>
        <dbReference type="Pfam" id="PF01281"/>
    </source>
</evidence>
<dbReference type="PANTHER" id="PTHR21368">
    <property type="entry name" value="50S RIBOSOMAL PROTEIN L9"/>
    <property type="match status" value="1"/>
</dbReference>
<comment type="similarity">
    <text evidence="2">Belongs to the bacterial ribosomal protein bL9 family.</text>
</comment>
<dbReference type="OrthoDB" id="5555409at2759"/>
<dbReference type="Pfam" id="PF01281">
    <property type="entry name" value="Ribosomal_L9_N"/>
    <property type="match status" value="1"/>
</dbReference>
<protein>
    <recommendedName>
        <fullName evidence="7">Large ribosomal subunit protein bL9m</fullName>
    </recommendedName>
    <alternativeName>
        <fullName evidence="8">39S ribosomal protein L9, mitochondrial</fullName>
    </alternativeName>
</protein>
<dbReference type="Proteomes" id="UP000694845">
    <property type="component" value="Unplaced"/>
</dbReference>
<dbReference type="GO" id="GO:0005739">
    <property type="term" value="C:mitochondrion"/>
    <property type="evidence" value="ECO:0007669"/>
    <property type="project" value="UniProtKB-SubCell"/>
</dbReference>
<dbReference type="GO" id="GO:1990904">
    <property type="term" value="C:ribonucleoprotein complex"/>
    <property type="evidence" value="ECO:0007669"/>
    <property type="project" value="UniProtKB-KW"/>
</dbReference>
<dbReference type="InterPro" id="IPR009027">
    <property type="entry name" value="Ribosomal_bL9/RNase_H1_N"/>
</dbReference>
<accession>A0A8B7XNL3</accession>
<dbReference type="GO" id="GO:0005840">
    <property type="term" value="C:ribosome"/>
    <property type="evidence" value="ECO:0007669"/>
    <property type="project" value="UniProtKB-KW"/>
</dbReference>
<keyword evidence="6" id="KW-0687">Ribonucleoprotein</keyword>
<feature type="domain" description="Ribosomal protein L9" evidence="9">
    <location>
        <begin position="76"/>
        <end position="121"/>
    </location>
</feature>
<comment type="subcellular location">
    <subcellularLocation>
        <location evidence="1">Mitochondrion</location>
    </subcellularLocation>
</comment>
<sequence>MALVTFASGCQLLRSLCRTAPITYMGWQQQRNAVKLRRRYPPPIPKLRGKPHRTKTSHYVYVFERDTMHDPKPKLPVILTEDVPRIGSRGDIVAVERSIARNKLLDKNLAVYASPENIKELKLERKEQEKEGTRKVMTPTALKTIAYLKKNKLTVRVRPFPRWDVLPKEAVLHAFDKNLGVVVAEHALELPEQPITDYGTYTVNVTVNQVETIPVEMDVLHYINKGKMKRRRQAAAASPET</sequence>
<dbReference type="InterPro" id="IPR054302">
    <property type="entry name" value="Ribosomal_bL9m_C"/>
</dbReference>
<keyword evidence="4" id="KW-0689">Ribosomal protein</keyword>
<dbReference type="GeneID" id="110974820"/>
<proteinExistence type="inferred from homology"/>
<dbReference type="GO" id="GO:0006412">
    <property type="term" value="P:translation"/>
    <property type="evidence" value="ECO:0007669"/>
    <property type="project" value="InterPro"/>
</dbReference>
<feature type="domain" description="Large ribosomal subunit protein bL9m C-terminal" evidence="10">
    <location>
        <begin position="135"/>
        <end position="219"/>
    </location>
</feature>
<reference evidence="12" key="1">
    <citation type="submission" date="2025-08" db="UniProtKB">
        <authorList>
            <consortium name="RefSeq"/>
        </authorList>
    </citation>
    <scope>IDENTIFICATION</scope>
</reference>
<dbReference type="Pfam" id="PF22078">
    <property type="entry name" value="Ribosomal_bL9m_C"/>
    <property type="match status" value="1"/>
</dbReference>
<evidence type="ECO:0000313" key="12">
    <source>
        <dbReference type="RefSeq" id="XP_022082404.1"/>
    </source>
</evidence>
<name>A0A8B7XNL3_ACAPL</name>
<dbReference type="Gene3D" id="3.40.5.10">
    <property type="entry name" value="Ribosomal protein L9, N-terminal domain"/>
    <property type="match status" value="1"/>
</dbReference>
<evidence type="ECO:0000256" key="5">
    <source>
        <dbReference type="ARBA" id="ARBA00023128"/>
    </source>
</evidence>
<dbReference type="SUPFAM" id="SSF55658">
    <property type="entry name" value="L9 N-domain-like"/>
    <property type="match status" value="1"/>
</dbReference>
<evidence type="ECO:0000256" key="1">
    <source>
        <dbReference type="ARBA" id="ARBA00004173"/>
    </source>
</evidence>
<dbReference type="InterPro" id="IPR000244">
    <property type="entry name" value="Ribosomal_bL9"/>
</dbReference>
<dbReference type="InterPro" id="IPR020070">
    <property type="entry name" value="Ribosomal_bL9_N"/>
</dbReference>
<evidence type="ECO:0000256" key="7">
    <source>
        <dbReference type="ARBA" id="ARBA00035194"/>
    </source>
</evidence>
<dbReference type="InterPro" id="IPR036935">
    <property type="entry name" value="Ribosomal_bL9_N_sf"/>
</dbReference>
<dbReference type="CTD" id="65005"/>
<evidence type="ECO:0000256" key="4">
    <source>
        <dbReference type="ARBA" id="ARBA00022980"/>
    </source>
</evidence>
<dbReference type="OMA" id="KWDIVSV"/>
<keyword evidence="3" id="KW-0809">Transit peptide</keyword>
<evidence type="ECO:0000259" key="10">
    <source>
        <dbReference type="Pfam" id="PF22078"/>
    </source>
</evidence>
<dbReference type="GO" id="GO:0003735">
    <property type="term" value="F:structural constituent of ribosome"/>
    <property type="evidence" value="ECO:0007669"/>
    <property type="project" value="InterPro"/>
</dbReference>
<keyword evidence="11" id="KW-1185">Reference proteome</keyword>
<dbReference type="AlphaFoldDB" id="A0A8B7XNL3"/>
<keyword evidence="5" id="KW-0496">Mitochondrion</keyword>
<evidence type="ECO:0000313" key="11">
    <source>
        <dbReference type="Proteomes" id="UP000694845"/>
    </source>
</evidence>
<dbReference type="KEGG" id="aplc:110974820"/>